<dbReference type="PANTHER" id="PTHR43413:SF7">
    <property type="entry name" value="HTH-TYPE TRANSCRIPTIONAL REGULATOR PTR2"/>
    <property type="match status" value="1"/>
</dbReference>
<dbReference type="PANTHER" id="PTHR43413">
    <property type="entry name" value="TRANSCRIPTIONAL REGULATOR, ASNC FAMILY"/>
    <property type="match status" value="1"/>
</dbReference>
<comment type="caution">
    <text evidence="2">The sequence shown here is derived from an EMBL/GenBank/DDBJ whole genome shotgun (WGS) entry which is preliminary data.</text>
</comment>
<sequence>MEEILEILEKNSKYSEEEISAMTGKTVEEVRSAIKKYEEDNIIVGYPALINWENTSKDSVVALIQVKVTPQRGEGFDKVAERIYKFREVRACYLMSSGGFDLNVIVEGKTMKEVALFVANKLATQESVLSTSTHFILKKYKDKGTIFEKKTRDDREAIFI</sequence>
<feature type="domain" description="Transcription regulator AsnC/Lrp ligand binding" evidence="1">
    <location>
        <begin position="64"/>
        <end position="138"/>
    </location>
</feature>
<dbReference type="Proteomes" id="UP000030012">
    <property type="component" value="Unassembled WGS sequence"/>
</dbReference>
<evidence type="ECO:0000313" key="3">
    <source>
        <dbReference type="Proteomes" id="UP000030012"/>
    </source>
</evidence>
<gene>
    <name evidence="2" type="ORF">Z968_11260</name>
</gene>
<dbReference type="SMART" id="SM00344">
    <property type="entry name" value="HTH_ASNC"/>
    <property type="match status" value="1"/>
</dbReference>
<proteinExistence type="predicted"/>
<dbReference type="InterPro" id="IPR050684">
    <property type="entry name" value="HTH-Siroheme_Decarb"/>
</dbReference>
<dbReference type="Gene3D" id="3.30.70.920">
    <property type="match status" value="1"/>
</dbReference>
<dbReference type="InterPro" id="IPR019887">
    <property type="entry name" value="Tscrpt_reg_AsnC/Lrp_C"/>
</dbReference>
<protein>
    <submittedName>
        <fullName evidence="2">AsnC family transcriptional regulator</fullName>
    </submittedName>
</protein>
<evidence type="ECO:0000313" key="2">
    <source>
        <dbReference type="EMBL" id="KGM94684.1"/>
    </source>
</evidence>
<dbReference type="OrthoDB" id="66249at2"/>
<accession>A0A0A0HZU1</accession>
<dbReference type="Pfam" id="PF13412">
    <property type="entry name" value="HTH_24"/>
    <property type="match status" value="1"/>
</dbReference>
<dbReference type="RefSeq" id="WP_039256098.1">
    <property type="nucleotide sequence ID" value="NZ_JENJ01000064.1"/>
</dbReference>
<dbReference type="Pfam" id="PF01037">
    <property type="entry name" value="AsnC_trans_reg"/>
    <property type="match status" value="1"/>
</dbReference>
<reference evidence="2 3" key="1">
    <citation type="submission" date="2014-01" db="EMBL/GenBank/DDBJ databases">
        <title>Plasmidome dynamics in the species complex Clostridium novyi sensu lato converts strains of independent lineages into distinctly different pathogens.</title>
        <authorList>
            <person name="Skarin H."/>
            <person name="Segerman B."/>
        </authorList>
    </citation>
    <scope>NUCLEOTIDE SEQUENCE [LARGE SCALE GENOMIC DNA]</scope>
    <source>
        <strain evidence="2 3">4552</strain>
    </source>
</reference>
<dbReference type="InterPro" id="IPR036390">
    <property type="entry name" value="WH_DNA-bd_sf"/>
</dbReference>
<name>A0A0A0HZU1_CLONO</name>
<evidence type="ECO:0000259" key="1">
    <source>
        <dbReference type="Pfam" id="PF01037"/>
    </source>
</evidence>
<organism evidence="2 3">
    <name type="scientific">Clostridium novyi A str. 4552</name>
    <dbReference type="NCBI Taxonomy" id="1444289"/>
    <lineage>
        <taxon>Bacteria</taxon>
        <taxon>Bacillati</taxon>
        <taxon>Bacillota</taxon>
        <taxon>Clostridia</taxon>
        <taxon>Eubacteriales</taxon>
        <taxon>Clostridiaceae</taxon>
        <taxon>Clostridium</taxon>
    </lineage>
</organism>
<dbReference type="SUPFAM" id="SSF46785">
    <property type="entry name" value="Winged helix' DNA-binding domain"/>
    <property type="match status" value="1"/>
</dbReference>
<dbReference type="Gene3D" id="1.10.10.10">
    <property type="entry name" value="Winged helix-like DNA-binding domain superfamily/Winged helix DNA-binding domain"/>
    <property type="match status" value="1"/>
</dbReference>
<dbReference type="InterPro" id="IPR036388">
    <property type="entry name" value="WH-like_DNA-bd_sf"/>
</dbReference>
<dbReference type="SUPFAM" id="SSF54909">
    <property type="entry name" value="Dimeric alpha+beta barrel"/>
    <property type="match status" value="1"/>
</dbReference>
<dbReference type="InterPro" id="IPR019888">
    <property type="entry name" value="Tscrpt_reg_AsnC-like"/>
</dbReference>
<dbReference type="AlphaFoldDB" id="A0A0A0HZU1"/>
<dbReference type="EMBL" id="JENJ01000064">
    <property type="protein sequence ID" value="KGM94684.1"/>
    <property type="molecule type" value="Genomic_DNA"/>
</dbReference>
<dbReference type="InterPro" id="IPR011008">
    <property type="entry name" value="Dimeric_a/b-barrel"/>
</dbReference>